<feature type="non-terminal residue" evidence="5">
    <location>
        <position position="1"/>
    </location>
</feature>
<evidence type="ECO:0000256" key="1">
    <source>
        <dbReference type="ARBA" id="ARBA00022729"/>
    </source>
</evidence>
<evidence type="ECO:0000259" key="4">
    <source>
        <dbReference type="PROSITE" id="PS50927"/>
    </source>
</evidence>
<reference evidence="5" key="1">
    <citation type="journal article" date="2019" name="Sci. Rep.">
        <title>Draft genome of Tanacetum cinerariifolium, the natural source of mosquito coil.</title>
        <authorList>
            <person name="Yamashiro T."/>
            <person name="Shiraishi A."/>
            <person name="Satake H."/>
            <person name="Nakayama K."/>
        </authorList>
    </citation>
    <scope>NUCLEOTIDE SEQUENCE</scope>
</reference>
<sequence>ASGTTITIVNECGFTVWPGISSTPDWLHLCGGEMECNGSNYTQPVTVAQLNVTTDDVFYDVSILNGFNIPMTVEPSHDSSCEMRGCIYDLNQRCPSELKLEAGVGCRSCEGSFCQPNYWWLFKWACPKAIFYESDSVTYQCWDTDYTVRFCPPSNTFSTIKLGRQYTGGPNMLLSSNGIFRIDYFGYMGSDINSFAVLSTRSSPYIWAANWKQSSSPGAATLSIDRNTGNLIVTEGSKIVLRITNVQAGPNPNVTATLEDNGNFRLINVSNKRVLWESFDYPESKSGCMKDSTNLRKCKKGNYTISHDYVSFDPRTTNSTTDSNASLGMSDCFIKCWNECNCVGFNSSNFNQTGCTMFFGSNSLSHSVVSSYQAYVISSNNPNPHKNGMHLIWILIGTAVAIVLLCVGILWCHNKRKQRHEDFIVEEERRKRDEYFLELTASESFKDMHQLEGDGGNGNDLLVFSVASIMAATNDFSDENKLGQGGF</sequence>
<feature type="non-terminal residue" evidence="5">
    <location>
        <position position="487"/>
    </location>
</feature>
<evidence type="ECO:0000313" key="5">
    <source>
        <dbReference type="EMBL" id="GFA52366.1"/>
    </source>
</evidence>
<feature type="domain" description="Bulb-type lectin" evidence="4">
    <location>
        <begin position="157"/>
        <end position="279"/>
    </location>
</feature>
<dbReference type="Pfam" id="PF01453">
    <property type="entry name" value="B_lectin"/>
    <property type="match status" value="1"/>
</dbReference>
<dbReference type="SMART" id="SM00108">
    <property type="entry name" value="B_lectin"/>
    <property type="match status" value="1"/>
</dbReference>
<evidence type="ECO:0000256" key="2">
    <source>
        <dbReference type="ARBA" id="ARBA00023180"/>
    </source>
</evidence>
<dbReference type="PROSITE" id="PS51367">
    <property type="entry name" value="THAUMATIN_2"/>
    <property type="match status" value="1"/>
</dbReference>
<dbReference type="InterPro" id="IPR001480">
    <property type="entry name" value="Bulb-type_lectin_dom"/>
</dbReference>
<comment type="caution">
    <text evidence="5">The sequence shown here is derived from an EMBL/GenBank/DDBJ whole genome shotgun (WGS) entry which is preliminary data.</text>
</comment>
<evidence type="ECO:0000256" key="3">
    <source>
        <dbReference type="SAM" id="Phobius"/>
    </source>
</evidence>
<keyword evidence="3" id="KW-1133">Transmembrane helix</keyword>
<dbReference type="SUPFAM" id="SSF51110">
    <property type="entry name" value="alpha-D-mannose-specific plant lectins"/>
    <property type="match status" value="1"/>
</dbReference>
<dbReference type="Gene3D" id="2.90.10.10">
    <property type="entry name" value="Bulb-type lectin domain"/>
    <property type="match status" value="1"/>
</dbReference>
<feature type="transmembrane region" description="Helical" evidence="3">
    <location>
        <begin position="391"/>
        <end position="412"/>
    </location>
</feature>
<organism evidence="5">
    <name type="scientific">Tanacetum cinerariifolium</name>
    <name type="common">Dalmatian daisy</name>
    <name type="synonym">Chrysanthemum cinerariifolium</name>
    <dbReference type="NCBI Taxonomy" id="118510"/>
    <lineage>
        <taxon>Eukaryota</taxon>
        <taxon>Viridiplantae</taxon>
        <taxon>Streptophyta</taxon>
        <taxon>Embryophyta</taxon>
        <taxon>Tracheophyta</taxon>
        <taxon>Spermatophyta</taxon>
        <taxon>Magnoliopsida</taxon>
        <taxon>eudicotyledons</taxon>
        <taxon>Gunneridae</taxon>
        <taxon>Pentapetalae</taxon>
        <taxon>asterids</taxon>
        <taxon>campanulids</taxon>
        <taxon>Asterales</taxon>
        <taxon>Asteraceae</taxon>
        <taxon>Asteroideae</taxon>
        <taxon>Anthemideae</taxon>
        <taxon>Anthemidinae</taxon>
        <taxon>Tanacetum</taxon>
    </lineage>
</organism>
<name>A0A699JQW1_TANCI</name>
<dbReference type="Pfam" id="PF00314">
    <property type="entry name" value="Thaumatin"/>
    <property type="match status" value="1"/>
</dbReference>
<dbReference type="InterPro" id="IPR001938">
    <property type="entry name" value="Thaumatin"/>
</dbReference>
<keyword evidence="3" id="KW-0812">Transmembrane</keyword>
<dbReference type="SUPFAM" id="SSF49870">
    <property type="entry name" value="Osmotin, thaumatin-like protein"/>
    <property type="match status" value="1"/>
</dbReference>
<dbReference type="PROSITE" id="PS50927">
    <property type="entry name" value="BULB_LECTIN"/>
    <property type="match status" value="1"/>
</dbReference>
<dbReference type="InterPro" id="IPR036426">
    <property type="entry name" value="Bulb-type_lectin_dom_sf"/>
</dbReference>
<keyword evidence="3" id="KW-0472">Membrane</keyword>
<dbReference type="Gene3D" id="2.60.110.10">
    <property type="entry name" value="Thaumatin"/>
    <property type="match status" value="1"/>
</dbReference>
<keyword evidence="2" id="KW-0325">Glycoprotein</keyword>
<accession>A0A699JQW1</accession>
<dbReference type="EMBL" id="BKCJ010439040">
    <property type="protein sequence ID" value="GFA52366.1"/>
    <property type="molecule type" value="Genomic_DNA"/>
</dbReference>
<protein>
    <submittedName>
        <fullName evidence="5">Apple-like protein</fullName>
    </submittedName>
</protein>
<keyword evidence="1" id="KW-0732">Signal</keyword>
<proteinExistence type="predicted"/>
<dbReference type="AlphaFoldDB" id="A0A699JQW1"/>
<dbReference type="PANTHER" id="PTHR31048">
    <property type="entry name" value="OS03G0233200 PROTEIN"/>
    <property type="match status" value="1"/>
</dbReference>
<dbReference type="InterPro" id="IPR037176">
    <property type="entry name" value="Osmotin/thaumatin-like_sf"/>
</dbReference>
<gene>
    <name evidence="5" type="ORF">Tci_624338</name>
</gene>
<dbReference type="SMART" id="SM00205">
    <property type="entry name" value="THN"/>
    <property type="match status" value="1"/>
</dbReference>